<gene>
    <name evidence="1" type="ORF">C7B46_14635</name>
</gene>
<dbReference type="Pfam" id="PF04365">
    <property type="entry name" value="BrnT_toxin"/>
    <property type="match status" value="1"/>
</dbReference>
<sequence length="97" mass="11743">MEFEWDEAKRDRNLEKHHIDFADAAELFRSSRFEWRDARHDYGEQRCVTIGVIAGRVCVCAYTLRESRYRSMSLRRAKAREQARYWQTIAEQWGRRG</sequence>
<organism evidence="1 2">
    <name type="scientific">Sulfobacillus benefaciens</name>
    <dbReference type="NCBI Taxonomy" id="453960"/>
    <lineage>
        <taxon>Bacteria</taxon>
        <taxon>Bacillati</taxon>
        <taxon>Bacillota</taxon>
        <taxon>Clostridia</taxon>
        <taxon>Eubacteriales</taxon>
        <taxon>Clostridiales Family XVII. Incertae Sedis</taxon>
        <taxon>Sulfobacillus</taxon>
    </lineage>
</organism>
<evidence type="ECO:0000313" key="1">
    <source>
        <dbReference type="EMBL" id="PSR32364.1"/>
    </source>
</evidence>
<accession>A0A2T2XCW6</accession>
<proteinExistence type="predicted"/>
<dbReference type="InterPro" id="IPR038573">
    <property type="entry name" value="BrnT_sf"/>
</dbReference>
<name>A0A2T2XCW6_9FIRM</name>
<dbReference type="Proteomes" id="UP000242972">
    <property type="component" value="Unassembled WGS sequence"/>
</dbReference>
<dbReference type="InterPro" id="IPR007460">
    <property type="entry name" value="BrnT_toxin"/>
</dbReference>
<evidence type="ECO:0000313" key="2">
    <source>
        <dbReference type="Proteomes" id="UP000242972"/>
    </source>
</evidence>
<protein>
    <submittedName>
        <fullName evidence="1">BrnT family toxin</fullName>
    </submittedName>
</protein>
<comment type="caution">
    <text evidence="1">The sequence shown here is derived from an EMBL/GenBank/DDBJ whole genome shotgun (WGS) entry which is preliminary data.</text>
</comment>
<dbReference type="Gene3D" id="3.10.450.530">
    <property type="entry name" value="Ribonuclease toxin, BrnT, of type II toxin-antitoxin system"/>
    <property type="match status" value="1"/>
</dbReference>
<dbReference type="EMBL" id="PXYW01000044">
    <property type="protein sequence ID" value="PSR32364.1"/>
    <property type="molecule type" value="Genomic_DNA"/>
</dbReference>
<reference evidence="1 2" key="1">
    <citation type="journal article" date="2014" name="BMC Genomics">
        <title>Comparison of environmental and isolate Sulfobacillus genomes reveals diverse carbon, sulfur, nitrogen, and hydrogen metabolisms.</title>
        <authorList>
            <person name="Justice N.B."/>
            <person name="Norman A."/>
            <person name="Brown C.T."/>
            <person name="Singh A."/>
            <person name="Thomas B.C."/>
            <person name="Banfield J.F."/>
        </authorList>
    </citation>
    <scope>NUCLEOTIDE SEQUENCE [LARGE SCALE GENOMIC DNA]</scope>
    <source>
        <strain evidence="1">AMDSBA4</strain>
    </source>
</reference>
<dbReference type="AlphaFoldDB" id="A0A2T2XCW6"/>